<accession>A0ABV3GUB8</accession>
<dbReference type="InterPro" id="IPR011576">
    <property type="entry name" value="Pyridox_Oxase_N"/>
</dbReference>
<evidence type="ECO:0000259" key="2">
    <source>
        <dbReference type="Pfam" id="PF01243"/>
    </source>
</evidence>
<dbReference type="RefSeq" id="WP_344212776.1">
    <property type="nucleotide sequence ID" value="NZ_BAAAMV010000008.1"/>
</dbReference>
<keyword evidence="1" id="KW-0560">Oxidoreductase</keyword>
<dbReference type="InterPro" id="IPR019920">
    <property type="entry name" value="F420-binding_dom_put"/>
</dbReference>
<proteinExistence type="predicted"/>
<comment type="caution">
    <text evidence="3">The sequence shown here is derived from an EMBL/GenBank/DDBJ whole genome shotgun (WGS) entry which is preliminary data.</text>
</comment>
<reference evidence="3 4" key="1">
    <citation type="submission" date="2024-06" db="EMBL/GenBank/DDBJ databases">
        <title>The Natural Products Discovery Center: Release of the First 8490 Sequenced Strains for Exploring Actinobacteria Biosynthetic Diversity.</title>
        <authorList>
            <person name="Kalkreuter E."/>
            <person name="Kautsar S.A."/>
            <person name="Yang D."/>
            <person name="Bader C.D."/>
            <person name="Teijaro C.N."/>
            <person name="Fluegel L."/>
            <person name="Davis C.M."/>
            <person name="Simpson J.R."/>
            <person name="Lauterbach L."/>
            <person name="Steele A.D."/>
            <person name="Gui C."/>
            <person name="Meng S."/>
            <person name="Li G."/>
            <person name="Viehrig K."/>
            <person name="Ye F."/>
            <person name="Su P."/>
            <person name="Kiefer A.F."/>
            <person name="Nichols A."/>
            <person name="Cepeda A.J."/>
            <person name="Yan W."/>
            <person name="Fan B."/>
            <person name="Jiang Y."/>
            <person name="Adhikari A."/>
            <person name="Zheng C.-J."/>
            <person name="Schuster L."/>
            <person name="Cowan T.M."/>
            <person name="Smanski M.J."/>
            <person name="Chevrette M.G."/>
            <person name="De Carvalho L.P.S."/>
            <person name="Shen B."/>
        </authorList>
    </citation>
    <scope>NUCLEOTIDE SEQUENCE [LARGE SCALE GENOMIC DNA]</scope>
    <source>
        <strain evidence="3 4">NPDC049574</strain>
    </source>
</reference>
<dbReference type="SUPFAM" id="SSF50475">
    <property type="entry name" value="FMN-binding split barrel"/>
    <property type="match status" value="1"/>
</dbReference>
<gene>
    <name evidence="3" type="ORF">AB0K40_00060</name>
</gene>
<evidence type="ECO:0000313" key="3">
    <source>
        <dbReference type="EMBL" id="MEV4283875.1"/>
    </source>
</evidence>
<dbReference type="Pfam" id="PF01243">
    <property type="entry name" value="PNPOx_N"/>
    <property type="match status" value="1"/>
</dbReference>
<feature type="domain" description="Pyridoxamine 5'-phosphate oxidase N-terminal" evidence="2">
    <location>
        <begin position="18"/>
        <end position="150"/>
    </location>
</feature>
<protein>
    <submittedName>
        <fullName evidence="3">TIGR03618 family F420-dependent PPOX class oxidoreductase</fullName>
    </submittedName>
</protein>
<dbReference type="Proteomes" id="UP001552427">
    <property type="component" value="Unassembled WGS sequence"/>
</dbReference>
<dbReference type="InterPro" id="IPR012349">
    <property type="entry name" value="Split_barrel_FMN-bd"/>
</dbReference>
<name>A0ABV3GUB8_9ACTN</name>
<dbReference type="Gene3D" id="2.30.110.10">
    <property type="entry name" value="Electron Transport, Fmn-binding Protein, Chain A"/>
    <property type="match status" value="1"/>
</dbReference>
<keyword evidence="4" id="KW-1185">Reference proteome</keyword>
<evidence type="ECO:0000313" key="4">
    <source>
        <dbReference type="Proteomes" id="UP001552427"/>
    </source>
</evidence>
<organism evidence="3 4">
    <name type="scientific">Nonomuraea bangladeshensis</name>
    <dbReference type="NCBI Taxonomy" id="404385"/>
    <lineage>
        <taxon>Bacteria</taxon>
        <taxon>Bacillati</taxon>
        <taxon>Actinomycetota</taxon>
        <taxon>Actinomycetes</taxon>
        <taxon>Streptosporangiales</taxon>
        <taxon>Streptosporangiaceae</taxon>
        <taxon>Nonomuraea</taxon>
    </lineage>
</organism>
<dbReference type="NCBIfam" id="TIGR03618">
    <property type="entry name" value="Rv1155_F420"/>
    <property type="match status" value="1"/>
</dbReference>
<dbReference type="PANTHER" id="PTHR35176">
    <property type="entry name" value="HEME OXYGENASE HI_0854-RELATED"/>
    <property type="match status" value="1"/>
</dbReference>
<dbReference type="PANTHER" id="PTHR35176:SF2">
    <property type="entry name" value="F420H(2)-DEPENDENT REDUCTASE RV1155"/>
    <property type="match status" value="1"/>
</dbReference>
<evidence type="ECO:0000256" key="1">
    <source>
        <dbReference type="ARBA" id="ARBA00023002"/>
    </source>
</evidence>
<dbReference type="InterPro" id="IPR052019">
    <property type="entry name" value="F420H2_bilvrd_red/Heme_oxyg"/>
</dbReference>
<sequence>MSEQYAPGADPAFRPLADDELSALLARQRFGALATGDAGGRPQLSTVLYRWDAEQRVVRISSLADRAKVRRLHRDPRCALYVASDGFDAYAVAEGSAELSPVTSEPGDEVGRELLAMQAGLADPADEGAFLRRMVADRRLVIRIRAARLYGTALGSASATL</sequence>
<dbReference type="EMBL" id="JBFARM010000001">
    <property type="protein sequence ID" value="MEV4283875.1"/>
    <property type="molecule type" value="Genomic_DNA"/>
</dbReference>